<keyword evidence="4" id="KW-1185">Reference proteome</keyword>
<reference evidence="3 4" key="1">
    <citation type="journal article" date="2013" name="BMC Genomics">
        <title>Genomics-driven discovery of the pneumocandin biosynthetic gene cluster in the fungus Glarea lozoyensis.</title>
        <authorList>
            <person name="Chen L."/>
            <person name="Yue Q."/>
            <person name="Zhang X."/>
            <person name="Xiang M."/>
            <person name="Wang C."/>
            <person name="Li S."/>
            <person name="Che Y."/>
            <person name="Ortiz-Lopez F.J."/>
            <person name="Bills G.F."/>
            <person name="Liu X."/>
            <person name="An Z."/>
        </authorList>
    </citation>
    <scope>NUCLEOTIDE SEQUENCE [LARGE SCALE GENOMIC DNA]</scope>
    <source>
        <strain evidence="4">ATCC 20868 / MF5171</strain>
    </source>
</reference>
<dbReference type="STRING" id="1116229.S3D584"/>
<dbReference type="OMA" id="FHRANVE"/>
<proteinExistence type="predicted"/>
<feature type="domain" description="DUF7708" evidence="2">
    <location>
        <begin position="85"/>
        <end position="230"/>
    </location>
</feature>
<name>S3D584_GLAL2</name>
<dbReference type="EMBL" id="KE145357">
    <property type="protein sequence ID" value="EPE33627.1"/>
    <property type="molecule type" value="Genomic_DNA"/>
</dbReference>
<feature type="compositionally biased region" description="Basic residues" evidence="1">
    <location>
        <begin position="518"/>
        <end position="533"/>
    </location>
</feature>
<protein>
    <recommendedName>
        <fullName evidence="2">DUF7708 domain-containing protein</fullName>
    </recommendedName>
</protein>
<dbReference type="KEGG" id="glz:GLAREA_06640"/>
<accession>S3D584</accession>
<evidence type="ECO:0000313" key="4">
    <source>
        <dbReference type="Proteomes" id="UP000016922"/>
    </source>
</evidence>
<dbReference type="Pfam" id="PF24809">
    <property type="entry name" value="DUF7708"/>
    <property type="match status" value="1"/>
</dbReference>
<dbReference type="HOGENOM" id="CLU_035524_0_0_1"/>
<dbReference type="InterPro" id="IPR056125">
    <property type="entry name" value="DUF7708"/>
</dbReference>
<dbReference type="AlphaFoldDB" id="S3D584"/>
<dbReference type="Proteomes" id="UP000016922">
    <property type="component" value="Unassembled WGS sequence"/>
</dbReference>
<dbReference type="eggNOG" id="ENOG502SH5A">
    <property type="taxonomic scope" value="Eukaryota"/>
</dbReference>
<evidence type="ECO:0000256" key="1">
    <source>
        <dbReference type="SAM" id="MobiDB-lite"/>
    </source>
</evidence>
<feature type="region of interest" description="Disordered" evidence="1">
    <location>
        <begin position="504"/>
        <end position="533"/>
    </location>
</feature>
<evidence type="ECO:0000259" key="2">
    <source>
        <dbReference type="Pfam" id="PF24809"/>
    </source>
</evidence>
<dbReference type="RefSeq" id="XP_008078779.1">
    <property type="nucleotide sequence ID" value="XM_008080588.1"/>
</dbReference>
<dbReference type="OrthoDB" id="61900at2759"/>
<dbReference type="GeneID" id="19465693"/>
<sequence length="533" mass="60853">MAGATSSKPASLASKWYEGNNSTQSAEDIANEAFIKATKLFDEKFSDGKNKKWQSKAHSMEDVLKTVNAGKRKYDMRTKHMDARRWLRKLSRGILYYASILDVIAQHHPEYVSLAWGAMKFTLVGIINHEHLVVELSKALCTVADVLPNAELKNLLYPTEQMKHAVAVLYTQILELLERAAQWYKAGKIRHFIGSITKPWVLQFSDIVEEISIAARRVDQLAISASMAEQRDMNLQQQEMRLEQKLTYEAVLEVKRITKEYQKLNMAGALDTNRRVCEIQFSQIMTFMEVTSMPTPHDARTRLQATRKIRRRVKRLTTLRQPIWSSPALQDWADAKESAVINICGSYATKTPARDFAIDAIDFIEESQVPMIWALNVDGQQDATVSLTEVLKHLILQVLRINHTMLTEKSLALNAAQFQSATTLADWIKIFAAVLRGIPHAYIVIDAEVTRDQYEAQWPQVFELLFDELKKQRIESVVKCAVVWYIQQPYEPGTRSIKLYSAAPSAKRMPTGRSRGGPQHRKLNLRPQTKARR</sequence>
<gene>
    <name evidence="3" type="ORF">GLAREA_06640</name>
</gene>
<organism evidence="3 4">
    <name type="scientific">Glarea lozoyensis (strain ATCC 20868 / MF5171)</name>
    <dbReference type="NCBI Taxonomy" id="1116229"/>
    <lineage>
        <taxon>Eukaryota</taxon>
        <taxon>Fungi</taxon>
        <taxon>Dikarya</taxon>
        <taxon>Ascomycota</taxon>
        <taxon>Pezizomycotina</taxon>
        <taxon>Leotiomycetes</taxon>
        <taxon>Helotiales</taxon>
        <taxon>Helotiaceae</taxon>
        <taxon>Glarea</taxon>
    </lineage>
</organism>
<evidence type="ECO:0000313" key="3">
    <source>
        <dbReference type="EMBL" id="EPE33627.1"/>
    </source>
</evidence>